<organism evidence="3 4">
    <name type="scientific">Hydrogenobacter hydrogenophilus</name>
    <dbReference type="NCBI Taxonomy" id="35835"/>
    <lineage>
        <taxon>Bacteria</taxon>
        <taxon>Pseudomonadati</taxon>
        <taxon>Aquificota</taxon>
        <taxon>Aquificia</taxon>
        <taxon>Aquificales</taxon>
        <taxon>Aquificaceae</taxon>
        <taxon>Hydrogenobacter</taxon>
    </lineage>
</organism>
<gene>
    <name evidence="3" type="ORF">SAMN06265353_1528</name>
</gene>
<dbReference type="RefSeq" id="WP_096603022.1">
    <property type="nucleotide sequence ID" value="NZ_OBEN01000010.1"/>
</dbReference>
<evidence type="ECO:0000259" key="2">
    <source>
        <dbReference type="Pfam" id="PF03787"/>
    </source>
</evidence>
<dbReference type="InterPro" id="IPR005537">
    <property type="entry name" value="RAMP_III_fam"/>
</dbReference>
<name>A0A285P4N6_9AQUI</name>
<proteinExistence type="predicted"/>
<dbReference type="PANTHER" id="PTHR36700:SF1">
    <property type="entry name" value="CRISPR SYSTEM CMR SUBUNIT CMR4"/>
    <property type="match status" value="1"/>
</dbReference>
<feature type="domain" description="CRISPR type III-associated protein" evidence="2">
    <location>
        <begin position="7"/>
        <end position="274"/>
    </location>
</feature>
<protein>
    <submittedName>
        <fullName evidence="3">CRISPR-associated protein, Cmr4 family</fullName>
    </submittedName>
</protein>
<dbReference type="GO" id="GO:0051607">
    <property type="term" value="P:defense response to virus"/>
    <property type="evidence" value="ECO:0007669"/>
    <property type="project" value="UniProtKB-KW"/>
</dbReference>
<evidence type="ECO:0000313" key="3">
    <source>
        <dbReference type="EMBL" id="SNZ16133.1"/>
    </source>
</evidence>
<dbReference type="PANTHER" id="PTHR36700">
    <property type="entry name" value="CRISPR SYSTEM CMR SUBUNIT CMR4"/>
    <property type="match status" value="1"/>
</dbReference>
<evidence type="ECO:0000313" key="4">
    <source>
        <dbReference type="Proteomes" id="UP000218627"/>
    </source>
</evidence>
<reference evidence="4" key="1">
    <citation type="submission" date="2017-09" db="EMBL/GenBank/DDBJ databases">
        <authorList>
            <person name="Varghese N."/>
            <person name="Submissions S."/>
        </authorList>
    </citation>
    <scope>NUCLEOTIDE SEQUENCE [LARGE SCALE GENOMIC DNA]</scope>
    <source>
        <strain evidence="4">DSM 2913</strain>
    </source>
</reference>
<dbReference type="Pfam" id="PF03787">
    <property type="entry name" value="RAMPs"/>
    <property type="match status" value="1"/>
</dbReference>
<dbReference type="EMBL" id="OBEN01000010">
    <property type="protein sequence ID" value="SNZ16133.1"/>
    <property type="molecule type" value="Genomic_DNA"/>
</dbReference>
<dbReference type="OrthoDB" id="9789361at2"/>
<dbReference type="InterPro" id="IPR013410">
    <property type="entry name" value="CRISPR-assoc_RAMP_Cmr4"/>
</dbReference>
<dbReference type="AlphaFoldDB" id="A0A285P4N6"/>
<dbReference type="NCBIfam" id="TIGR02580">
    <property type="entry name" value="cas_RAMP_Cmr4"/>
    <property type="match status" value="1"/>
</dbReference>
<evidence type="ECO:0000256" key="1">
    <source>
        <dbReference type="ARBA" id="ARBA00023118"/>
    </source>
</evidence>
<sequence>MSKTYLIRTLTPLHVGTGTGLGYVDLPIYREAHTDFPSIPASAIKGVLRTYEIRKLARDLKLPAKDVEKRVETCEEKERDESVLRLAKLFGNQNWEGSLVIRDARILFFPVKSLKGVFALITCPYVIKRFKEDTGKELFQGSLEISNAEECTVVKNSRAVMEDKEEKLVVLEEFTLRVIREVGLEVPKLDEERKRRIVLVSDELFTHMVKTYTEIQTHIKVSVETGTVERGALWTEEYVPSEAVFYFMIDGDYTIPEKTLQIGGNTTSGKGIVEVVEL</sequence>
<keyword evidence="1" id="KW-0051">Antiviral defense</keyword>
<accession>A0A285P4N6</accession>
<keyword evidence="4" id="KW-1185">Reference proteome</keyword>
<dbReference type="Proteomes" id="UP000218627">
    <property type="component" value="Unassembled WGS sequence"/>
</dbReference>